<evidence type="ECO:0000313" key="2">
    <source>
        <dbReference type="Proteomes" id="UP000244855"/>
    </source>
</evidence>
<organism evidence="1 2">
    <name type="scientific">Periconia macrospinosa</name>
    <dbReference type="NCBI Taxonomy" id="97972"/>
    <lineage>
        <taxon>Eukaryota</taxon>
        <taxon>Fungi</taxon>
        <taxon>Dikarya</taxon>
        <taxon>Ascomycota</taxon>
        <taxon>Pezizomycotina</taxon>
        <taxon>Dothideomycetes</taxon>
        <taxon>Pleosporomycetidae</taxon>
        <taxon>Pleosporales</taxon>
        <taxon>Massarineae</taxon>
        <taxon>Periconiaceae</taxon>
        <taxon>Periconia</taxon>
    </lineage>
</organism>
<reference evidence="1 2" key="1">
    <citation type="journal article" date="2018" name="Sci. Rep.">
        <title>Comparative genomics provides insights into the lifestyle and reveals functional heterogeneity of dark septate endophytic fungi.</title>
        <authorList>
            <person name="Knapp D.G."/>
            <person name="Nemeth J.B."/>
            <person name="Barry K."/>
            <person name="Hainaut M."/>
            <person name="Henrissat B."/>
            <person name="Johnson J."/>
            <person name="Kuo A."/>
            <person name="Lim J.H.P."/>
            <person name="Lipzen A."/>
            <person name="Nolan M."/>
            <person name="Ohm R.A."/>
            <person name="Tamas L."/>
            <person name="Grigoriev I.V."/>
            <person name="Spatafora J.W."/>
            <person name="Nagy L.G."/>
            <person name="Kovacs G.M."/>
        </authorList>
    </citation>
    <scope>NUCLEOTIDE SEQUENCE [LARGE SCALE GENOMIC DNA]</scope>
    <source>
        <strain evidence="1 2">DSE2036</strain>
    </source>
</reference>
<dbReference type="OrthoDB" id="3944494at2759"/>
<dbReference type="STRING" id="97972.A0A2V1CXB6"/>
<proteinExistence type="predicted"/>
<dbReference type="AlphaFoldDB" id="A0A2V1CXB6"/>
<evidence type="ECO:0000313" key="1">
    <source>
        <dbReference type="EMBL" id="PVH90375.1"/>
    </source>
</evidence>
<keyword evidence="2" id="KW-1185">Reference proteome</keyword>
<feature type="non-terminal residue" evidence="1">
    <location>
        <position position="1"/>
    </location>
</feature>
<sequence>ILLHRLKDDHSANQKGWNFLKDPRNADQLQGGGERWLLDRVLENDWLRDEMLHLTKESQICWKQRAVEAYFTRVDEFLERLLLLQYSAGPP</sequence>
<name>A0A2V1CXB6_9PLEO</name>
<dbReference type="EMBL" id="KZ806372">
    <property type="protein sequence ID" value="PVH90375.1"/>
    <property type="molecule type" value="Genomic_DNA"/>
</dbReference>
<gene>
    <name evidence="1" type="ORF">DM02DRAFT_665176</name>
</gene>
<protein>
    <submittedName>
        <fullName evidence="1">Uncharacterized protein</fullName>
    </submittedName>
</protein>
<dbReference type="Proteomes" id="UP000244855">
    <property type="component" value="Unassembled WGS sequence"/>
</dbReference>
<accession>A0A2V1CXB6</accession>